<proteinExistence type="predicted"/>
<dbReference type="Proteomes" id="UP000054166">
    <property type="component" value="Unassembled WGS sequence"/>
</dbReference>
<accession>A0A0C3AES7</accession>
<dbReference type="EMBL" id="KN833142">
    <property type="protein sequence ID" value="KIM72298.1"/>
    <property type="molecule type" value="Genomic_DNA"/>
</dbReference>
<gene>
    <name evidence="2" type="ORF">PILCRDRAFT_742766</name>
</gene>
<keyword evidence="3" id="KW-1185">Reference proteome</keyword>
<dbReference type="AlphaFoldDB" id="A0A0C3AES7"/>
<dbReference type="HOGENOM" id="CLU_2606897_0_0_1"/>
<protein>
    <submittedName>
        <fullName evidence="2">Uncharacterized protein</fullName>
    </submittedName>
</protein>
<name>A0A0C3AES7_PILCF</name>
<feature type="transmembrane region" description="Helical" evidence="1">
    <location>
        <begin position="58"/>
        <end position="76"/>
    </location>
</feature>
<keyword evidence="1" id="KW-0472">Membrane</keyword>
<reference evidence="3" key="2">
    <citation type="submission" date="2015-01" db="EMBL/GenBank/DDBJ databases">
        <title>Evolutionary Origins and Diversification of the Mycorrhizal Mutualists.</title>
        <authorList>
            <consortium name="DOE Joint Genome Institute"/>
            <consortium name="Mycorrhizal Genomics Consortium"/>
            <person name="Kohler A."/>
            <person name="Kuo A."/>
            <person name="Nagy L.G."/>
            <person name="Floudas D."/>
            <person name="Copeland A."/>
            <person name="Barry K.W."/>
            <person name="Cichocki N."/>
            <person name="Veneault-Fourrey C."/>
            <person name="LaButti K."/>
            <person name="Lindquist E.A."/>
            <person name="Lipzen A."/>
            <person name="Lundell T."/>
            <person name="Morin E."/>
            <person name="Murat C."/>
            <person name="Riley R."/>
            <person name="Ohm R."/>
            <person name="Sun H."/>
            <person name="Tunlid A."/>
            <person name="Henrissat B."/>
            <person name="Grigoriev I.V."/>
            <person name="Hibbett D.S."/>
            <person name="Martin F."/>
        </authorList>
    </citation>
    <scope>NUCLEOTIDE SEQUENCE [LARGE SCALE GENOMIC DNA]</scope>
    <source>
        <strain evidence="3">F 1598</strain>
    </source>
</reference>
<evidence type="ECO:0000313" key="3">
    <source>
        <dbReference type="Proteomes" id="UP000054166"/>
    </source>
</evidence>
<reference evidence="2 3" key="1">
    <citation type="submission" date="2014-04" db="EMBL/GenBank/DDBJ databases">
        <authorList>
            <consortium name="DOE Joint Genome Institute"/>
            <person name="Kuo A."/>
            <person name="Tarkka M."/>
            <person name="Buscot F."/>
            <person name="Kohler A."/>
            <person name="Nagy L.G."/>
            <person name="Floudas D."/>
            <person name="Copeland A."/>
            <person name="Barry K.W."/>
            <person name="Cichocki N."/>
            <person name="Veneault-Fourrey C."/>
            <person name="LaButti K."/>
            <person name="Lindquist E.A."/>
            <person name="Lipzen A."/>
            <person name="Lundell T."/>
            <person name="Morin E."/>
            <person name="Murat C."/>
            <person name="Sun H."/>
            <person name="Tunlid A."/>
            <person name="Henrissat B."/>
            <person name="Grigoriev I.V."/>
            <person name="Hibbett D.S."/>
            <person name="Martin F."/>
            <person name="Nordberg H.P."/>
            <person name="Cantor M.N."/>
            <person name="Hua S.X."/>
        </authorList>
    </citation>
    <scope>NUCLEOTIDE SEQUENCE [LARGE SCALE GENOMIC DNA]</scope>
    <source>
        <strain evidence="2 3">F 1598</strain>
    </source>
</reference>
<keyword evidence="1" id="KW-1133">Transmembrane helix</keyword>
<evidence type="ECO:0000256" key="1">
    <source>
        <dbReference type="SAM" id="Phobius"/>
    </source>
</evidence>
<evidence type="ECO:0000313" key="2">
    <source>
        <dbReference type="EMBL" id="KIM72298.1"/>
    </source>
</evidence>
<feature type="transmembrane region" description="Helical" evidence="1">
    <location>
        <begin position="26"/>
        <end position="46"/>
    </location>
</feature>
<sequence>MMNVILHIASYATPTALLTVGVAPTLLPTVIKVLPVVLSGLFSALIPHFHPAPNHDDLFTLFHCTIWSLSCYWLILLRE</sequence>
<organism evidence="2 3">
    <name type="scientific">Piloderma croceum (strain F 1598)</name>
    <dbReference type="NCBI Taxonomy" id="765440"/>
    <lineage>
        <taxon>Eukaryota</taxon>
        <taxon>Fungi</taxon>
        <taxon>Dikarya</taxon>
        <taxon>Basidiomycota</taxon>
        <taxon>Agaricomycotina</taxon>
        <taxon>Agaricomycetes</taxon>
        <taxon>Agaricomycetidae</taxon>
        <taxon>Atheliales</taxon>
        <taxon>Atheliaceae</taxon>
        <taxon>Piloderma</taxon>
    </lineage>
</organism>
<dbReference type="InParanoid" id="A0A0C3AES7"/>
<keyword evidence="1" id="KW-0812">Transmembrane</keyword>